<feature type="compositionally biased region" description="Basic and acidic residues" evidence="8">
    <location>
        <begin position="576"/>
        <end position="588"/>
    </location>
</feature>
<dbReference type="STRING" id="1168221.R7YT06"/>
<dbReference type="Pfam" id="PF22379">
    <property type="entry name" value="OB_MCM10"/>
    <property type="match status" value="1"/>
</dbReference>
<name>R7YT06_CONA1</name>
<dbReference type="InterPro" id="IPR015408">
    <property type="entry name" value="Znf_Mcm10/DnaG"/>
</dbReference>
<comment type="similarity">
    <text evidence="2">Belongs to the MCM10 family.</text>
</comment>
<dbReference type="RefSeq" id="XP_007780113.1">
    <property type="nucleotide sequence ID" value="XM_007781923.1"/>
</dbReference>
<evidence type="ECO:0000256" key="1">
    <source>
        <dbReference type="ARBA" id="ARBA00004123"/>
    </source>
</evidence>
<protein>
    <submittedName>
        <fullName evidence="11">Uncharacterized protein</fullName>
    </submittedName>
</protein>
<keyword evidence="4" id="KW-0479">Metal-binding</keyword>
<feature type="compositionally biased region" description="Polar residues" evidence="8">
    <location>
        <begin position="337"/>
        <end position="351"/>
    </location>
</feature>
<feature type="region of interest" description="Disordered" evidence="8">
    <location>
        <begin position="169"/>
        <end position="369"/>
    </location>
</feature>
<dbReference type="GeneID" id="19901340"/>
<dbReference type="GO" id="GO:0003688">
    <property type="term" value="F:DNA replication origin binding"/>
    <property type="evidence" value="ECO:0007669"/>
    <property type="project" value="TreeGrafter"/>
</dbReference>
<feature type="region of interest" description="Disordered" evidence="8">
    <location>
        <begin position="86"/>
        <end position="149"/>
    </location>
</feature>
<dbReference type="EMBL" id="JH767570">
    <property type="protein sequence ID" value="EON64796.1"/>
    <property type="molecule type" value="Genomic_DNA"/>
</dbReference>
<dbReference type="Proteomes" id="UP000016924">
    <property type="component" value="Unassembled WGS sequence"/>
</dbReference>
<evidence type="ECO:0000256" key="5">
    <source>
        <dbReference type="ARBA" id="ARBA00022771"/>
    </source>
</evidence>
<gene>
    <name evidence="11" type="ORF">W97_04029</name>
</gene>
<feature type="compositionally biased region" description="Gly residues" evidence="8">
    <location>
        <begin position="269"/>
        <end position="282"/>
    </location>
</feature>
<evidence type="ECO:0000256" key="6">
    <source>
        <dbReference type="ARBA" id="ARBA00022833"/>
    </source>
</evidence>
<feature type="compositionally biased region" description="Low complexity" evidence="8">
    <location>
        <begin position="95"/>
        <end position="134"/>
    </location>
</feature>
<feature type="domain" description="Zinc finger Mcm10/DnaG-type" evidence="9">
    <location>
        <begin position="519"/>
        <end position="564"/>
    </location>
</feature>
<feature type="domain" description="MCM10 OB-fold" evidence="10">
    <location>
        <begin position="369"/>
        <end position="507"/>
    </location>
</feature>
<keyword evidence="3" id="KW-0235">DNA replication</keyword>
<feature type="region of interest" description="Disordered" evidence="8">
    <location>
        <begin position="572"/>
        <end position="607"/>
    </location>
</feature>
<evidence type="ECO:0000256" key="8">
    <source>
        <dbReference type="SAM" id="MobiDB-lite"/>
    </source>
</evidence>
<dbReference type="InterPro" id="IPR040184">
    <property type="entry name" value="Mcm10"/>
</dbReference>
<feature type="region of interest" description="Disordered" evidence="8">
    <location>
        <begin position="644"/>
        <end position="788"/>
    </location>
</feature>
<dbReference type="InterPro" id="IPR012340">
    <property type="entry name" value="NA-bd_OB-fold"/>
</dbReference>
<evidence type="ECO:0000313" key="12">
    <source>
        <dbReference type="Proteomes" id="UP000016924"/>
    </source>
</evidence>
<evidence type="ECO:0000313" key="11">
    <source>
        <dbReference type="EMBL" id="EON64796.1"/>
    </source>
</evidence>
<feature type="compositionally biased region" description="Basic and acidic residues" evidence="8">
    <location>
        <begin position="595"/>
        <end position="607"/>
    </location>
</feature>
<keyword evidence="5" id="KW-0863">Zinc-finger</keyword>
<evidence type="ECO:0000259" key="10">
    <source>
        <dbReference type="Pfam" id="PF22379"/>
    </source>
</evidence>
<feature type="compositionally biased region" description="Low complexity" evidence="8">
    <location>
        <begin position="691"/>
        <end position="706"/>
    </location>
</feature>
<dbReference type="OrthoDB" id="202825at2759"/>
<feature type="compositionally biased region" description="Basic and acidic residues" evidence="8">
    <location>
        <begin position="214"/>
        <end position="236"/>
    </location>
</feature>
<evidence type="ECO:0000256" key="2">
    <source>
        <dbReference type="ARBA" id="ARBA00009679"/>
    </source>
</evidence>
<dbReference type="Pfam" id="PF09329">
    <property type="entry name" value="zf-primase"/>
    <property type="match status" value="1"/>
</dbReference>
<dbReference type="Gene3D" id="2.40.50.140">
    <property type="entry name" value="Nucleic acid-binding proteins"/>
    <property type="match status" value="1"/>
</dbReference>
<dbReference type="GO" id="GO:0043596">
    <property type="term" value="C:nuclear replication fork"/>
    <property type="evidence" value="ECO:0007669"/>
    <property type="project" value="TreeGrafter"/>
</dbReference>
<feature type="compositionally biased region" description="Acidic residues" evidence="8">
    <location>
        <begin position="59"/>
        <end position="70"/>
    </location>
</feature>
<keyword evidence="6" id="KW-0862">Zinc</keyword>
<reference evidence="12" key="1">
    <citation type="submission" date="2012-06" db="EMBL/GenBank/DDBJ databases">
        <title>The genome sequence of Coniosporium apollinis CBS 100218.</title>
        <authorList>
            <consortium name="The Broad Institute Genome Sequencing Platform"/>
            <person name="Cuomo C."/>
            <person name="Gorbushina A."/>
            <person name="Noack S."/>
            <person name="Walker B."/>
            <person name="Young S.K."/>
            <person name="Zeng Q."/>
            <person name="Gargeya S."/>
            <person name="Fitzgerald M."/>
            <person name="Haas B."/>
            <person name="Abouelleil A."/>
            <person name="Alvarado L."/>
            <person name="Arachchi H.M."/>
            <person name="Berlin A.M."/>
            <person name="Chapman S.B."/>
            <person name="Goldberg J."/>
            <person name="Griggs A."/>
            <person name="Gujja S."/>
            <person name="Hansen M."/>
            <person name="Howarth C."/>
            <person name="Imamovic A."/>
            <person name="Larimer J."/>
            <person name="McCowan C."/>
            <person name="Montmayeur A."/>
            <person name="Murphy C."/>
            <person name="Neiman D."/>
            <person name="Pearson M."/>
            <person name="Priest M."/>
            <person name="Roberts A."/>
            <person name="Saif S."/>
            <person name="Shea T."/>
            <person name="Sisk P."/>
            <person name="Sykes S."/>
            <person name="Wortman J."/>
            <person name="Nusbaum C."/>
            <person name="Birren B."/>
        </authorList>
    </citation>
    <scope>NUCLEOTIDE SEQUENCE [LARGE SCALE GENOMIC DNA]</scope>
    <source>
        <strain evidence="12">CBS 100218</strain>
    </source>
</reference>
<organism evidence="11 12">
    <name type="scientific">Coniosporium apollinis (strain CBS 100218)</name>
    <name type="common">Rock-inhabiting black yeast</name>
    <dbReference type="NCBI Taxonomy" id="1168221"/>
    <lineage>
        <taxon>Eukaryota</taxon>
        <taxon>Fungi</taxon>
        <taxon>Dikarya</taxon>
        <taxon>Ascomycota</taxon>
        <taxon>Pezizomycotina</taxon>
        <taxon>Dothideomycetes</taxon>
        <taxon>Dothideomycetes incertae sedis</taxon>
        <taxon>Coniosporium</taxon>
    </lineage>
</organism>
<feature type="compositionally biased region" description="Low complexity" evidence="8">
    <location>
        <begin position="323"/>
        <end position="336"/>
    </location>
</feature>
<dbReference type="InterPro" id="IPR055065">
    <property type="entry name" value="OB_MCM10"/>
</dbReference>
<dbReference type="GO" id="GO:0006270">
    <property type="term" value="P:DNA replication initiation"/>
    <property type="evidence" value="ECO:0007669"/>
    <property type="project" value="InterPro"/>
</dbReference>
<dbReference type="GO" id="GO:0003697">
    <property type="term" value="F:single-stranded DNA binding"/>
    <property type="evidence" value="ECO:0007669"/>
    <property type="project" value="InterPro"/>
</dbReference>
<feature type="region of interest" description="Disordered" evidence="8">
    <location>
        <begin position="1"/>
        <end position="70"/>
    </location>
</feature>
<dbReference type="FunFam" id="2.40.50.140:FF:000174">
    <property type="entry name" value="DNA replication licensing factor mcm10"/>
    <property type="match status" value="1"/>
</dbReference>
<feature type="compositionally biased region" description="Basic and acidic residues" evidence="8">
    <location>
        <begin position="644"/>
        <end position="672"/>
    </location>
</feature>
<evidence type="ECO:0000256" key="7">
    <source>
        <dbReference type="ARBA" id="ARBA00023242"/>
    </source>
</evidence>
<dbReference type="GO" id="GO:0008270">
    <property type="term" value="F:zinc ion binding"/>
    <property type="evidence" value="ECO:0007669"/>
    <property type="project" value="UniProtKB-KW"/>
</dbReference>
<keyword evidence="12" id="KW-1185">Reference proteome</keyword>
<dbReference type="PANTHER" id="PTHR13454:SF11">
    <property type="entry name" value="PROTEIN MCM10 HOMOLOG"/>
    <property type="match status" value="1"/>
</dbReference>
<evidence type="ECO:0000256" key="3">
    <source>
        <dbReference type="ARBA" id="ARBA00022705"/>
    </source>
</evidence>
<evidence type="ECO:0000259" key="9">
    <source>
        <dbReference type="Pfam" id="PF09329"/>
    </source>
</evidence>
<comment type="subcellular location">
    <subcellularLocation>
        <location evidence="1">Nucleus</location>
    </subcellularLocation>
</comment>
<accession>R7YT06</accession>
<proteinExistence type="inferred from homology"/>
<dbReference type="PANTHER" id="PTHR13454">
    <property type="entry name" value="PROTEIN MCM10 HOMOLOG"/>
    <property type="match status" value="1"/>
</dbReference>
<dbReference type="AlphaFoldDB" id="R7YT06"/>
<feature type="compositionally biased region" description="Low complexity" evidence="8">
    <location>
        <begin position="195"/>
        <end position="213"/>
    </location>
</feature>
<feature type="compositionally biased region" description="Low complexity" evidence="8">
    <location>
        <begin position="352"/>
        <end position="368"/>
    </location>
</feature>
<dbReference type="OMA" id="IGFCKAV"/>
<keyword evidence="7" id="KW-0539">Nucleus</keyword>
<dbReference type="HOGENOM" id="CLU_011047_0_0_1"/>
<feature type="compositionally biased region" description="Polar residues" evidence="8">
    <location>
        <begin position="303"/>
        <end position="322"/>
    </location>
</feature>
<dbReference type="eggNOG" id="KOG3056">
    <property type="taxonomic scope" value="Eukaryota"/>
</dbReference>
<evidence type="ECO:0000256" key="4">
    <source>
        <dbReference type="ARBA" id="ARBA00022723"/>
    </source>
</evidence>
<sequence>MSNLRAPATDWPPKSPHAALLLSPSGRKRLQNRRERTSVSPSPRRKPASASKASAMLDLPDDDEEEDEETLQLKIQAIEARLKLKKLRKAKAERSATSGADSDGGSESRRAGAAARLQRSRATPPVETPAVEVPLSPIEDRRAPELPKSPARVLLGIDKGLRARDVSLKRAASLRNRTTAPKDQFGSELNRPAISRGSSYVSQSSSTASQSKSFSERIAESRLTDKQRQEKEERIQKSRSRGFGLDVNIKGGTQDEEDIWTASPAVSGGANGRGGGAQGTGDMGPPATKPPSGALRTRRSMADINNTASTPSDSSKLSNRPTSSRSDSQQSISSRSTVPTPSTAHRPSKNLSSATEDPPPSDTTSYDPFSNLHLTKRHIHHTTLTRTFEDKALYTIPKLLAEVKGPTYDPPDIESDYIVFGILASKSTPLAHRNGPQIASTGDPDDEKQRSKYMVLRLTDLKWELDLFLFGSGFERWWKLTPGTVLAVLNPGIMPPRNRDTGAFSLKLGSSEDTVLEIGVARDLGFCKSVKKDGKECLSWIDARKTEFCEFHVGLQVEKMKRGRMEVNTMVGWSGGREKEGPRGRRLEGGMFGGRGRDGAGKGDGLRKEGRFRDELTHETAYILPGQYSVGSAAKLLDADINGFERGRDPKELHRKRLAEQEKERELADRLAKSGSGMGSEYMRVRTDSQAKSSLDGSGAAASSALHDPPDARALGLLGNKASDVSLNPVKRKRTQGSGTHSEPMGWGGAFKTGLLSPTKKVGGLRSGDTVRETSPAKKKARLLLDGKGIREPGRDSLGIVAVKDEDDDDDLDII</sequence>